<evidence type="ECO:0000313" key="3">
    <source>
        <dbReference type="Proteomes" id="UP000250235"/>
    </source>
</evidence>
<keyword evidence="1" id="KW-1133">Transmembrane helix</keyword>
<evidence type="ECO:0000313" key="2">
    <source>
        <dbReference type="EMBL" id="KZV43531.1"/>
    </source>
</evidence>
<dbReference type="OrthoDB" id="564295at2759"/>
<protein>
    <submittedName>
        <fullName evidence="2">Uncharacterized protein</fullName>
    </submittedName>
</protein>
<gene>
    <name evidence="2" type="ORF">F511_27355</name>
</gene>
<organism evidence="2 3">
    <name type="scientific">Dorcoceras hygrometricum</name>
    <dbReference type="NCBI Taxonomy" id="472368"/>
    <lineage>
        <taxon>Eukaryota</taxon>
        <taxon>Viridiplantae</taxon>
        <taxon>Streptophyta</taxon>
        <taxon>Embryophyta</taxon>
        <taxon>Tracheophyta</taxon>
        <taxon>Spermatophyta</taxon>
        <taxon>Magnoliopsida</taxon>
        <taxon>eudicotyledons</taxon>
        <taxon>Gunneridae</taxon>
        <taxon>Pentapetalae</taxon>
        <taxon>asterids</taxon>
        <taxon>lamiids</taxon>
        <taxon>Lamiales</taxon>
        <taxon>Gesneriaceae</taxon>
        <taxon>Didymocarpoideae</taxon>
        <taxon>Trichosporeae</taxon>
        <taxon>Loxocarpinae</taxon>
        <taxon>Dorcoceras</taxon>
    </lineage>
</organism>
<proteinExistence type="predicted"/>
<evidence type="ECO:0000256" key="1">
    <source>
        <dbReference type="SAM" id="Phobius"/>
    </source>
</evidence>
<name>A0A2Z7CCS5_9LAMI</name>
<sequence>MSAERSSASLYASPDENTLFLDVQQEAPLFSHRKPTRIFGSIFYCLLLASFYYFNVARFGHVIQSRVIF</sequence>
<dbReference type="Proteomes" id="UP000250235">
    <property type="component" value="Unassembled WGS sequence"/>
</dbReference>
<keyword evidence="1" id="KW-0812">Transmembrane</keyword>
<dbReference type="EMBL" id="KQ998106">
    <property type="protein sequence ID" value="KZV43531.1"/>
    <property type="molecule type" value="Genomic_DNA"/>
</dbReference>
<accession>A0A2Z7CCS5</accession>
<keyword evidence="3" id="KW-1185">Reference proteome</keyword>
<reference evidence="2 3" key="1">
    <citation type="journal article" date="2015" name="Proc. Natl. Acad. Sci. U.S.A.">
        <title>The resurrection genome of Boea hygrometrica: A blueprint for survival of dehydration.</title>
        <authorList>
            <person name="Xiao L."/>
            <person name="Yang G."/>
            <person name="Zhang L."/>
            <person name="Yang X."/>
            <person name="Zhao S."/>
            <person name="Ji Z."/>
            <person name="Zhou Q."/>
            <person name="Hu M."/>
            <person name="Wang Y."/>
            <person name="Chen M."/>
            <person name="Xu Y."/>
            <person name="Jin H."/>
            <person name="Xiao X."/>
            <person name="Hu G."/>
            <person name="Bao F."/>
            <person name="Hu Y."/>
            <person name="Wan P."/>
            <person name="Li L."/>
            <person name="Deng X."/>
            <person name="Kuang T."/>
            <person name="Xiang C."/>
            <person name="Zhu J.K."/>
            <person name="Oliver M.J."/>
            <person name="He Y."/>
        </authorList>
    </citation>
    <scope>NUCLEOTIDE SEQUENCE [LARGE SCALE GENOMIC DNA]</scope>
    <source>
        <strain evidence="3">cv. XS01</strain>
    </source>
</reference>
<feature type="transmembrane region" description="Helical" evidence="1">
    <location>
        <begin position="38"/>
        <end position="56"/>
    </location>
</feature>
<dbReference type="AlphaFoldDB" id="A0A2Z7CCS5"/>
<keyword evidence="1" id="KW-0472">Membrane</keyword>